<dbReference type="PRINTS" id="PR00249">
    <property type="entry name" value="GPCRSECRETIN"/>
</dbReference>
<dbReference type="GO" id="GO:0016020">
    <property type="term" value="C:membrane"/>
    <property type="evidence" value="ECO:0007669"/>
    <property type="project" value="UniProtKB-SubCell"/>
</dbReference>
<keyword evidence="3 5" id="KW-1133">Transmembrane helix</keyword>
<evidence type="ECO:0000313" key="7">
    <source>
        <dbReference type="EnsemblMetazoa" id="XP_019773286.1"/>
    </source>
</evidence>
<name>A0AAR5QJC0_DENPD</name>
<dbReference type="Gene3D" id="1.20.1070.10">
    <property type="entry name" value="Rhodopsin 7-helix transmembrane proteins"/>
    <property type="match status" value="1"/>
</dbReference>
<feature type="transmembrane region" description="Helical" evidence="5">
    <location>
        <begin position="188"/>
        <end position="209"/>
    </location>
</feature>
<evidence type="ECO:0000256" key="1">
    <source>
        <dbReference type="ARBA" id="ARBA00004141"/>
    </source>
</evidence>
<organism evidence="7 8">
    <name type="scientific">Dendroctonus ponderosae</name>
    <name type="common">Mountain pine beetle</name>
    <dbReference type="NCBI Taxonomy" id="77166"/>
    <lineage>
        <taxon>Eukaryota</taxon>
        <taxon>Metazoa</taxon>
        <taxon>Ecdysozoa</taxon>
        <taxon>Arthropoda</taxon>
        <taxon>Hexapoda</taxon>
        <taxon>Insecta</taxon>
        <taxon>Pterygota</taxon>
        <taxon>Neoptera</taxon>
        <taxon>Endopterygota</taxon>
        <taxon>Coleoptera</taxon>
        <taxon>Polyphaga</taxon>
        <taxon>Cucujiformia</taxon>
        <taxon>Curculionidae</taxon>
        <taxon>Scolytinae</taxon>
        <taxon>Dendroctonus</taxon>
    </lineage>
</organism>
<dbReference type="CDD" id="cd15039">
    <property type="entry name" value="7tmB3_Methuselah-like"/>
    <property type="match status" value="1"/>
</dbReference>
<dbReference type="InterPro" id="IPR053231">
    <property type="entry name" value="GPCR_LN-TM7"/>
</dbReference>
<comment type="subcellular location">
    <subcellularLocation>
        <location evidence="1">Membrane</location>
        <topology evidence="1">Multi-pass membrane protein</topology>
    </subcellularLocation>
</comment>
<feature type="domain" description="G-protein coupled receptors family 2 profile 2" evidence="6">
    <location>
        <begin position="30"/>
        <end position="290"/>
    </location>
</feature>
<dbReference type="EnsemblMetazoa" id="XM_019917727.1">
    <property type="protein sequence ID" value="XP_019773286.1"/>
    <property type="gene ID" value="LOC109546678"/>
</dbReference>
<sequence>MDTLYTARLHGYPTSNRSAMDNNITEESVLSLLIVLGSSLSLVALVFAFITYSLFSDLRNLSGTTLMNLLSALFMTQLLYVIGVGGVMDSELCIALASALHYVRLCVFSWMLLMTHNMYMQYKTGLHLVPITDTNISRNFIRYSLLGWGLPLVFLLASILIQYCDKRGMLLDTQDLRRQNCWFLDKNAFISSLVIPGYLMALMTFFYLFRTAVLSKYLVGFQPDNRLRDKMRRKSAIQIILFSKITIVLCICLALATMSKLTNSDGVWISFHIVQGLQGIFIAMLVTCNCQVLKLYTRSLKTRAIRHIPSYVGKPSTSGLNKSTSLQMLTWDPPPDIV</sequence>
<protein>
    <recommendedName>
        <fullName evidence="6">G-protein coupled receptors family 2 profile 2 domain-containing protein</fullName>
    </recommendedName>
</protein>
<evidence type="ECO:0000256" key="3">
    <source>
        <dbReference type="ARBA" id="ARBA00022989"/>
    </source>
</evidence>
<evidence type="ECO:0000256" key="5">
    <source>
        <dbReference type="SAM" id="Phobius"/>
    </source>
</evidence>
<feature type="transmembrane region" description="Helical" evidence="5">
    <location>
        <begin position="67"/>
        <end position="88"/>
    </location>
</feature>
<keyword evidence="8" id="KW-1185">Reference proteome</keyword>
<evidence type="ECO:0000256" key="4">
    <source>
        <dbReference type="ARBA" id="ARBA00023136"/>
    </source>
</evidence>
<dbReference type="GO" id="GO:0007166">
    <property type="term" value="P:cell surface receptor signaling pathway"/>
    <property type="evidence" value="ECO:0007669"/>
    <property type="project" value="InterPro"/>
</dbReference>
<dbReference type="InterPro" id="IPR000832">
    <property type="entry name" value="GPCR_2_secretin-like"/>
</dbReference>
<dbReference type="PANTHER" id="PTHR45902">
    <property type="entry name" value="LATROPHILIN RECEPTOR-LIKE PROTEIN A"/>
    <property type="match status" value="1"/>
</dbReference>
<dbReference type="PROSITE" id="PS50261">
    <property type="entry name" value="G_PROTEIN_RECEP_F2_4"/>
    <property type="match status" value="1"/>
</dbReference>
<evidence type="ECO:0000259" key="6">
    <source>
        <dbReference type="PROSITE" id="PS50261"/>
    </source>
</evidence>
<evidence type="ECO:0000256" key="2">
    <source>
        <dbReference type="ARBA" id="ARBA00022692"/>
    </source>
</evidence>
<feature type="transmembrane region" description="Helical" evidence="5">
    <location>
        <begin position="29"/>
        <end position="55"/>
    </location>
</feature>
<feature type="transmembrane region" description="Helical" evidence="5">
    <location>
        <begin position="145"/>
        <end position="163"/>
    </location>
</feature>
<dbReference type="AlphaFoldDB" id="A0AAR5QJC0"/>
<feature type="transmembrane region" description="Helical" evidence="5">
    <location>
        <begin position="276"/>
        <end position="296"/>
    </location>
</feature>
<reference evidence="7" key="2">
    <citation type="submission" date="2024-08" db="UniProtKB">
        <authorList>
            <consortium name="EnsemblMetazoa"/>
        </authorList>
    </citation>
    <scope>IDENTIFICATION</scope>
</reference>
<dbReference type="Pfam" id="PF00002">
    <property type="entry name" value="7tm_2"/>
    <property type="match status" value="1"/>
</dbReference>
<accession>A0AAR5QJC0</accession>
<dbReference type="Proteomes" id="UP000019118">
    <property type="component" value="Unassembled WGS sequence"/>
</dbReference>
<reference evidence="8" key="1">
    <citation type="journal article" date="2013" name="Genome Biol.">
        <title>Draft genome of the mountain pine beetle, Dendroctonus ponderosae Hopkins, a major forest pest.</title>
        <authorList>
            <person name="Keeling C.I."/>
            <person name="Yuen M.M."/>
            <person name="Liao N.Y."/>
            <person name="Docking T.R."/>
            <person name="Chan S.K."/>
            <person name="Taylor G.A."/>
            <person name="Palmquist D.L."/>
            <person name="Jackman S.D."/>
            <person name="Nguyen A."/>
            <person name="Li M."/>
            <person name="Henderson H."/>
            <person name="Janes J.K."/>
            <person name="Zhao Y."/>
            <person name="Pandoh P."/>
            <person name="Moore R."/>
            <person name="Sperling F.A."/>
            <person name="Huber D.P."/>
            <person name="Birol I."/>
            <person name="Jones S.J."/>
            <person name="Bohlmann J."/>
        </authorList>
    </citation>
    <scope>NUCLEOTIDE SEQUENCE</scope>
</reference>
<feature type="transmembrane region" description="Helical" evidence="5">
    <location>
        <begin position="236"/>
        <end position="256"/>
    </location>
</feature>
<proteinExistence type="predicted"/>
<evidence type="ECO:0000313" key="8">
    <source>
        <dbReference type="Proteomes" id="UP000019118"/>
    </source>
</evidence>
<feature type="transmembrane region" description="Helical" evidence="5">
    <location>
        <begin position="94"/>
        <end position="113"/>
    </location>
</feature>
<keyword evidence="4 5" id="KW-0472">Membrane</keyword>
<dbReference type="InterPro" id="IPR017981">
    <property type="entry name" value="GPCR_2-like_7TM"/>
</dbReference>
<dbReference type="PANTHER" id="PTHR45902:SF2">
    <property type="entry name" value="G-PROTEIN COUPLED RECEPTORS FAMILY 2 PROFILE 2 DOMAIN-CONTAINING PROTEIN"/>
    <property type="match status" value="1"/>
</dbReference>
<dbReference type="GO" id="GO:0004930">
    <property type="term" value="F:G protein-coupled receptor activity"/>
    <property type="evidence" value="ECO:0007669"/>
    <property type="project" value="InterPro"/>
</dbReference>
<keyword evidence="2 5" id="KW-0812">Transmembrane</keyword>